<evidence type="ECO:0000313" key="3">
    <source>
        <dbReference type="WBParaSite" id="PSAMB.scaffold14242size1949.g35946.t1"/>
    </source>
</evidence>
<dbReference type="AlphaFoldDB" id="A0A914V1J6"/>
<feature type="compositionally biased region" description="Polar residues" evidence="1">
    <location>
        <begin position="80"/>
        <end position="90"/>
    </location>
</feature>
<feature type="compositionally biased region" description="Polar residues" evidence="1">
    <location>
        <begin position="31"/>
        <end position="41"/>
    </location>
</feature>
<dbReference type="Proteomes" id="UP000887566">
    <property type="component" value="Unplaced"/>
</dbReference>
<sequence length="169" mass="18124">GVTREQLQDARQLADRKPSVESEGSDRSAETKSPTPTQSALSPGMVWRSRTLETAQSTPAADASQTDEDAQSTAEGDDSSMPSAITTPSAANLRRRSQLNRPRRGTGPVSAEDIENMEREEEQETRGMTTAPAPVTRLTVTMRGDPAPIRSTSSTTNGNQVGPFDFCSL</sequence>
<feature type="compositionally biased region" description="Acidic residues" evidence="1">
    <location>
        <begin position="65"/>
        <end position="78"/>
    </location>
</feature>
<proteinExistence type="predicted"/>
<organism evidence="2 3">
    <name type="scientific">Plectus sambesii</name>
    <dbReference type="NCBI Taxonomy" id="2011161"/>
    <lineage>
        <taxon>Eukaryota</taxon>
        <taxon>Metazoa</taxon>
        <taxon>Ecdysozoa</taxon>
        <taxon>Nematoda</taxon>
        <taxon>Chromadorea</taxon>
        <taxon>Plectida</taxon>
        <taxon>Plectina</taxon>
        <taxon>Plectoidea</taxon>
        <taxon>Plectidae</taxon>
        <taxon>Plectus</taxon>
    </lineage>
</organism>
<reference evidence="3" key="1">
    <citation type="submission" date="2022-11" db="UniProtKB">
        <authorList>
            <consortium name="WormBaseParasite"/>
        </authorList>
    </citation>
    <scope>IDENTIFICATION</scope>
</reference>
<feature type="compositionally biased region" description="Acidic residues" evidence="1">
    <location>
        <begin position="112"/>
        <end position="123"/>
    </location>
</feature>
<evidence type="ECO:0000313" key="2">
    <source>
        <dbReference type="Proteomes" id="UP000887566"/>
    </source>
</evidence>
<feature type="compositionally biased region" description="Basic and acidic residues" evidence="1">
    <location>
        <begin position="1"/>
        <end position="30"/>
    </location>
</feature>
<evidence type="ECO:0000256" key="1">
    <source>
        <dbReference type="SAM" id="MobiDB-lite"/>
    </source>
</evidence>
<accession>A0A914V1J6</accession>
<dbReference type="WBParaSite" id="PSAMB.scaffold14242size1949.g35946.t1">
    <property type="protein sequence ID" value="PSAMB.scaffold14242size1949.g35946.t1"/>
    <property type="gene ID" value="PSAMB.scaffold14242size1949.g35946"/>
</dbReference>
<keyword evidence="2" id="KW-1185">Reference proteome</keyword>
<feature type="compositionally biased region" description="Polar residues" evidence="1">
    <location>
        <begin position="150"/>
        <end position="160"/>
    </location>
</feature>
<name>A0A914V1J6_9BILA</name>
<protein>
    <submittedName>
        <fullName evidence="3">Uncharacterized protein</fullName>
    </submittedName>
</protein>
<feature type="region of interest" description="Disordered" evidence="1">
    <location>
        <begin position="1"/>
        <end position="169"/>
    </location>
</feature>
<feature type="compositionally biased region" description="Basic residues" evidence="1">
    <location>
        <begin position="93"/>
        <end position="104"/>
    </location>
</feature>